<proteinExistence type="predicted"/>
<feature type="transmembrane region" description="Helical" evidence="2">
    <location>
        <begin position="427"/>
        <end position="445"/>
    </location>
</feature>
<dbReference type="STRING" id="1314674.A0A0D7AXK0"/>
<feature type="region of interest" description="Disordered" evidence="1">
    <location>
        <begin position="45"/>
        <end position="70"/>
    </location>
</feature>
<feature type="transmembrane region" description="Helical" evidence="2">
    <location>
        <begin position="272"/>
        <end position="295"/>
    </location>
</feature>
<dbReference type="OrthoDB" id="3232309at2759"/>
<dbReference type="PANTHER" id="PTHR39466">
    <property type="entry name" value="RGS DOMAIN-CONTAINING PROTEIN"/>
    <property type="match status" value="1"/>
</dbReference>
<evidence type="ECO:0000259" key="3">
    <source>
        <dbReference type="PROSITE" id="PS50132"/>
    </source>
</evidence>
<dbReference type="InterPro" id="IPR044926">
    <property type="entry name" value="RGS_subdomain_2"/>
</dbReference>
<evidence type="ECO:0000256" key="2">
    <source>
        <dbReference type="SAM" id="Phobius"/>
    </source>
</evidence>
<dbReference type="InterPro" id="IPR036305">
    <property type="entry name" value="RGS_sf"/>
</dbReference>
<dbReference type="Gene3D" id="1.10.167.10">
    <property type="entry name" value="Regulator of G-protein Signalling 4, domain 2"/>
    <property type="match status" value="1"/>
</dbReference>
<evidence type="ECO:0000313" key="4">
    <source>
        <dbReference type="EMBL" id="KIY62006.1"/>
    </source>
</evidence>
<reference evidence="4 5" key="1">
    <citation type="journal article" date="2015" name="Fungal Genet. Biol.">
        <title>Evolution of novel wood decay mechanisms in Agaricales revealed by the genome sequences of Fistulina hepatica and Cylindrobasidium torrendii.</title>
        <authorList>
            <person name="Floudas D."/>
            <person name="Held B.W."/>
            <person name="Riley R."/>
            <person name="Nagy L.G."/>
            <person name="Koehler G."/>
            <person name="Ransdell A.S."/>
            <person name="Younus H."/>
            <person name="Chow J."/>
            <person name="Chiniquy J."/>
            <person name="Lipzen A."/>
            <person name="Tritt A."/>
            <person name="Sun H."/>
            <person name="Haridas S."/>
            <person name="LaButti K."/>
            <person name="Ohm R.A."/>
            <person name="Kues U."/>
            <person name="Blanchette R.A."/>
            <person name="Grigoriev I.V."/>
            <person name="Minto R.E."/>
            <person name="Hibbett D.S."/>
        </authorList>
    </citation>
    <scope>NUCLEOTIDE SEQUENCE [LARGE SCALE GENOMIC DNA]</scope>
    <source>
        <strain evidence="4 5">FP15055 ss-10</strain>
    </source>
</reference>
<dbReference type="AlphaFoldDB" id="A0A0D7AXK0"/>
<dbReference type="InterPro" id="IPR016137">
    <property type="entry name" value="RGS"/>
</dbReference>
<keyword evidence="2" id="KW-0472">Membrane</keyword>
<dbReference type="PROSITE" id="PS50132">
    <property type="entry name" value="RGS"/>
    <property type="match status" value="1"/>
</dbReference>
<name>A0A0D7AXK0_9AGAR</name>
<dbReference type="Pfam" id="PF00615">
    <property type="entry name" value="RGS"/>
    <property type="match status" value="1"/>
</dbReference>
<gene>
    <name evidence="4" type="ORF">CYLTODRAFT_427234</name>
</gene>
<evidence type="ECO:0000256" key="1">
    <source>
        <dbReference type="SAM" id="MobiDB-lite"/>
    </source>
</evidence>
<protein>
    <recommendedName>
        <fullName evidence="3">RGS domain-containing protein</fullName>
    </recommendedName>
</protein>
<dbReference type="SUPFAM" id="SSF48097">
    <property type="entry name" value="Regulator of G-protein signaling, RGS"/>
    <property type="match status" value="1"/>
</dbReference>
<keyword evidence="2" id="KW-1133">Transmembrane helix</keyword>
<accession>A0A0D7AXK0</accession>
<keyword evidence="2" id="KW-0812">Transmembrane</keyword>
<dbReference type="Proteomes" id="UP000054007">
    <property type="component" value="Unassembled WGS sequence"/>
</dbReference>
<dbReference type="SMART" id="SM00315">
    <property type="entry name" value="RGS"/>
    <property type="match status" value="1"/>
</dbReference>
<sequence>MTATLEFGASMHRVQALKTVMPYPMDSYISKSGFVDRVQLHGRRTMSYSDDDEHERSLRSGSSTRRKRPKQDYMSKLYPWAERMNARRLSSVTLEEVLSGGTCFPISLPDFELYLAFNEMSIEQLQFVVWFRDYRKRVQARSVRGRPESQLSFASTSTDLTTPKRVASLTSTDSAPIIDILSNIHTNNIVLNDPALREECMSVVSTFFLPNSPKELSVDHDMRQRIIKGLENNCHYSLFEPIYKQIYTTLERTVLPRFLGNALPNINMPKQILWYSAGSSLIAVAIILAALTIHFVPEPRVNRAWRLISIIPMHAGVSAVVAAFLGFCSQVFHRDARQIHAWEMRQVDEEAAHYVENVRARVDSIPLAVICNATDGSYNGIAVPVARKPEYVARSDVRLVRPAMFGPEQVIEDKTVLKAHRGLMNDLVMIAVLCDLIFGAVIFSIPGHST</sequence>
<dbReference type="PANTHER" id="PTHR39466:SF1">
    <property type="entry name" value="RGS DOMAIN-CONTAINING PROTEIN"/>
    <property type="match status" value="1"/>
</dbReference>
<keyword evidence="5" id="KW-1185">Reference proteome</keyword>
<feature type="transmembrane region" description="Helical" evidence="2">
    <location>
        <begin position="307"/>
        <end position="328"/>
    </location>
</feature>
<organism evidence="4 5">
    <name type="scientific">Cylindrobasidium torrendii FP15055 ss-10</name>
    <dbReference type="NCBI Taxonomy" id="1314674"/>
    <lineage>
        <taxon>Eukaryota</taxon>
        <taxon>Fungi</taxon>
        <taxon>Dikarya</taxon>
        <taxon>Basidiomycota</taxon>
        <taxon>Agaricomycotina</taxon>
        <taxon>Agaricomycetes</taxon>
        <taxon>Agaricomycetidae</taxon>
        <taxon>Agaricales</taxon>
        <taxon>Marasmiineae</taxon>
        <taxon>Physalacriaceae</taxon>
        <taxon>Cylindrobasidium</taxon>
    </lineage>
</organism>
<feature type="domain" description="RGS" evidence="3">
    <location>
        <begin position="197"/>
        <end position="259"/>
    </location>
</feature>
<dbReference type="EMBL" id="KN880837">
    <property type="protein sequence ID" value="KIY62006.1"/>
    <property type="molecule type" value="Genomic_DNA"/>
</dbReference>
<evidence type="ECO:0000313" key="5">
    <source>
        <dbReference type="Proteomes" id="UP000054007"/>
    </source>
</evidence>